<feature type="transmembrane region" description="Helical" evidence="9">
    <location>
        <begin position="125"/>
        <end position="152"/>
    </location>
</feature>
<proteinExistence type="predicted"/>
<organism evidence="12 13">
    <name type="scientific">Anaerococcus porci</name>
    <dbReference type="NCBI Taxonomy" id="2652269"/>
    <lineage>
        <taxon>Bacteria</taxon>
        <taxon>Bacillati</taxon>
        <taxon>Bacillota</taxon>
        <taxon>Tissierellia</taxon>
        <taxon>Tissierellales</taxon>
        <taxon>Peptoniphilaceae</taxon>
        <taxon>Anaerococcus</taxon>
    </lineage>
</organism>
<feature type="transmembrane region" description="Helical" evidence="9">
    <location>
        <begin position="16"/>
        <end position="37"/>
    </location>
</feature>
<dbReference type="InterPro" id="IPR011527">
    <property type="entry name" value="ABC1_TM_dom"/>
</dbReference>
<name>A0A6N7VPZ9_9FIRM</name>
<protein>
    <submittedName>
        <fullName evidence="12">ABC transporter ATP-binding protein</fullName>
    </submittedName>
</protein>
<evidence type="ECO:0000259" key="11">
    <source>
        <dbReference type="PROSITE" id="PS50929"/>
    </source>
</evidence>
<reference evidence="12 13" key="1">
    <citation type="submission" date="2019-08" db="EMBL/GenBank/DDBJ databases">
        <title>In-depth cultivation of the pig gut microbiome towards novel bacterial diversity and tailored functional studies.</title>
        <authorList>
            <person name="Wylensek D."/>
            <person name="Hitch T.C.A."/>
            <person name="Clavel T."/>
        </authorList>
    </citation>
    <scope>NUCLEOTIDE SEQUENCE [LARGE SCALE GENOMIC DNA]</scope>
    <source>
        <strain evidence="12 13">WCA-380-WT-2B</strain>
    </source>
</reference>
<evidence type="ECO:0000313" key="13">
    <source>
        <dbReference type="Proteomes" id="UP000441925"/>
    </source>
</evidence>
<dbReference type="InterPro" id="IPR027417">
    <property type="entry name" value="P-loop_NTPase"/>
</dbReference>
<dbReference type="Pfam" id="PF00664">
    <property type="entry name" value="ABC_membrane"/>
    <property type="match status" value="1"/>
</dbReference>
<evidence type="ECO:0000256" key="5">
    <source>
        <dbReference type="ARBA" id="ARBA00022741"/>
    </source>
</evidence>
<keyword evidence="6 12" id="KW-0067">ATP-binding</keyword>
<keyword evidence="3" id="KW-1003">Cell membrane</keyword>
<dbReference type="RefSeq" id="WP_154538781.1">
    <property type="nucleotide sequence ID" value="NZ_VULQ01000001.1"/>
</dbReference>
<accession>A0A6N7VPZ9</accession>
<dbReference type="FunFam" id="3.40.50.300:FF:000221">
    <property type="entry name" value="Multidrug ABC transporter ATP-binding protein"/>
    <property type="match status" value="1"/>
</dbReference>
<keyword evidence="4 9" id="KW-0812">Transmembrane</keyword>
<keyword evidence="2" id="KW-0813">Transport</keyword>
<dbReference type="InterPro" id="IPR003593">
    <property type="entry name" value="AAA+_ATPase"/>
</dbReference>
<feature type="transmembrane region" description="Helical" evidence="9">
    <location>
        <begin position="278"/>
        <end position="298"/>
    </location>
</feature>
<dbReference type="PROSITE" id="PS00211">
    <property type="entry name" value="ABC_TRANSPORTER_1"/>
    <property type="match status" value="1"/>
</dbReference>
<dbReference type="GO" id="GO:0015421">
    <property type="term" value="F:ABC-type oligopeptide transporter activity"/>
    <property type="evidence" value="ECO:0007669"/>
    <property type="project" value="TreeGrafter"/>
</dbReference>
<evidence type="ECO:0000313" key="12">
    <source>
        <dbReference type="EMBL" id="MSS76926.1"/>
    </source>
</evidence>
<dbReference type="CDD" id="cd18541">
    <property type="entry name" value="ABC_6TM_TmrB_like"/>
    <property type="match status" value="1"/>
</dbReference>
<evidence type="ECO:0000256" key="4">
    <source>
        <dbReference type="ARBA" id="ARBA00022692"/>
    </source>
</evidence>
<dbReference type="Proteomes" id="UP000441925">
    <property type="component" value="Unassembled WGS sequence"/>
</dbReference>
<feature type="transmembrane region" description="Helical" evidence="9">
    <location>
        <begin position="57"/>
        <end position="80"/>
    </location>
</feature>
<feature type="transmembrane region" description="Helical" evidence="9">
    <location>
        <begin position="158"/>
        <end position="176"/>
    </location>
</feature>
<dbReference type="InterPro" id="IPR039421">
    <property type="entry name" value="Type_1_exporter"/>
</dbReference>
<dbReference type="PROSITE" id="PS50929">
    <property type="entry name" value="ABC_TM1F"/>
    <property type="match status" value="1"/>
</dbReference>
<gene>
    <name evidence="12" type="ORF">FYJ26_00490</name>
</gene>
<comment type="caution">
    <text evidence="12">The sequence shown here is derived from an EMBL/GenBank/DDBJ whole genome shotgun (WGS) entry which is preliminary data.</text>
</comment>
<dbReference type="PROSITE" id="PS50893">
    <property type="entry name" value="ABC_TRANSPORTER_2"/>
    <property type="match status" value="1"/>
</dbReference>
<evidence type="ECO:0000256" key="8">
    <source>
        <dbReference type="ARBA" id="ARBA00023136"/>
    </source>
</evidence>
<dbReference type="InterPro" id="IPR017871">
    <property type="entry name" value="ABC_transporter-like_CS"/>
</dbReference>
<feature type="domain" description="ABC transporter" evidence="10">
    <location>
        <begin position="335"/>
        <end position="569"/>
    </location>
</feature>
<evidence type="ECO:0000256" key="9">
    <source>
        <dbReference type="SAM" id="Phobius"/>
    </source>
</evidence>
<dbReference type="SMART" id="SM00382">
    <property type="entry name" value="AAA"/>
    <property type="match status" value="1"/>
</dbReference>
<evidence type="ECO:0000259" key="10">
    <source>
        <dbReference type="PROSITE" id="PS50893"/>
    </source>
</evidence>
<evidence type="ECO:0000256" key="2">
    <source>
        <dbReference type="ARBA" id="ARBA00022448"/>
    </source>
</evidence>
<dbReference type="PANTHER" id="PTHR43394">
    <property type="entry name" value="ATP-DEPENDENT PERMEASE MDL1, MITOCHONDRIAL"/>
    <property type="match status" value="1"/>
</dbReference>
<feature type="domain" description="ABC transmembrane type-1" evidence="11">
    <location>
        <begin position="17"/>
        <end position="301"/>
    </location>
</feature>
<dbReference type="SUPFAM" id="SSF52540">
    <property type="entry name" value="P-loop containing nucleoside triphosphate hydrolases"/>
    <property type="match status" value="1"/>
</dbReference>
<evidence type="ECO:0000256" key="3">
    <source>
        <dbReference type="ARBA" id="ARBA00022475"/>
    </source>
</evidence>
<dbReference type="PANTHER" id="PTHR43394:SF1">
    <property type="entry name" value="ATP-BINDING CASSETTE SUB-FAMILY B MEMBER 10, MITOCHONDRIAL"/>
    <property type="match status" value="1"/>
</dbReference>
<dbReference type="InterPro" id="IPR003439">
    <property type="entry name" value="ABC_transporter-like_ATP-bd"/>
</dbReference>
<keyword evidence="7 9" id="KW-1133">Transmembrane helix</keyword>
<dbReference type="AlphaFoldDB" id="A0A6N7VPZ9"/>
<dbReference type="Gene3D" id="1.20.1560.10">
    <property type="entry name" value="ABC transporter type 1, transmembrane domain"/>
    <property type="match status" value="1"/>
</dbReference>
<evidence type="ECO:0000256" key="6">
    <source>
        <dbReference type="ARBA" id="ARBA00022840"/>
    </source>
</evidence>
<dbReference type="InterPro" id="IPR036640">
    <property type="entry name" value="ABC1_TM_sf"/>
</dbReference>
<comment type="subcellular location">
    <subcellularLocation>
        <location evidence="1">Cell membrane</location>
        <topology evidence="1">Multi-pass membrane protein</topology>
    </subcellularLocation>
</comment>
<keyword evidence="5" id="KW-0547">Nucleotide-binding</keyword>
<evidence type="ECO:0000256" key="7">
    <source>
        <dbReference type="ARBA" id="ARBA00022989"/>
    </source>
</evidence>
<dbReference type="GO" id="GO:0005524">
    <property type="term" value="F:ATP binding"/>
    <property type="evidence" value="ECO:0007669"/>
    <property type="project" value="UniProtKB-KW"/>
</dbReference>
<keyword evidence="8 9" id="KW-0472">Membrane</keyword>
<sequence>MFKKFKWFIDYYKKNYIIGIIFLLLSDVVSLFLPYIIGKLIDLIYNKGIDFDKFIKIVIFTFFVVIIKYFLAMGWSYNVFKASGSIEYLTRNKLMNKFLRQSQEFFENNSTGSLMGKSTNDIQQISIMAGYGTLSLIDSTILPLSVIIVMIVTVDLKLTIFSILPIPFIAFAYFKIGKRIYDKSIKVNKSFDKLNDNVLEDAEGIRIIKVFNLEDKRRKMFYKNADKLAENNINLAKYQALLAPVERIITSITFIIAISYGSYMIYTSKLSIGQIVSFTYYLNMLVWPMYALGDFINLKQQASASMDRIEETLNYKEEISDSSNKIDAGENIDILFDEHNFKYPSSKDYILNRINLSIKNNKSLGILGKTSSGKTTLIKQLLDLYKVDKTSIYIGKYTASDTSFKLLKEKIGYVPQQHMIFSDTLKNNILFSNEKASEKDLNKAIEMADFKKDIEEFPEGLETMTGENGISLSGGQKQRLSIARAILKNPEILILDDAMSAVDANTEKNILANLKKYRNNKTTIIIAHRISQVQDCDNIIVLENGKIVEQGNHEHLIKDNTWYKRQYLKQIMGDEIEEYSKK</sequence>
<dbReference type="GO" id="GO:0016887">
    <property type="term" value="F:ATP hydrolysis activity"/>
    <property type="evidence" value="ECO:0007669"/>
    <property type="project" value="InterPro"/>
</dbReference>
<keyword evidence="13" id="KW-1185">Reference proteome</keyword>
<dbReference type="EMBL" id="VULQ01000001">
    <property type="protein sequence ID" value="MSS76926.1"/>
    <property type="molecule type" value="Genomic_DNA"/>
</dbReference>
<evidence type="ECO:0000256" key="1">
    <source>
        <dbReference type="ARBA" id="ARBA00004651"/>
    </source>
</evidence>
<dbReference type="GO" id="GO:0005886">
    <property type="term" value="C:plasma membrane"/>
    <property type="evidence" value="ECO:0007669"/>
    <property type="project" value="UniProtKB-SubCell"/>
</dbReference>
<dbReference type="Gene3D" id="3.40.50.300">
    <property type="entry name" value="P-loop containing nucleotide triphosphate hydrolases"/>
    <property type="match status" value="1"/>
</dbReference>
<dbReference type="SUPFAM" id="SSF90123">
    <property type="entry name" value="ABC transporter transmembrane region"/>
    <property type="match status" value="1"/>
</dbReference>
<dbReference type="Pfam" id="PF00005">
    <property type="entry name" value="ABC_tran"/>
    <property type="match status" value="1"/>
</dbReference>